<dbReference type="InterPro" id="IPR053205">
    <property type="entry name" value="GHMP_kinase_L-arabinokinase"/>
</dbReference>
<protein>
    <recommendedName>
        <fullName evidence="4">L-arabinokinase</fullName>
    </recommendedName>
</protein>
<sequence>MESATEERVPAQSLIFAYYVTGHGFGHATRDVEVVRNLVEAGHKVHVVTGAPDFVFTSEISSCNLYLRKVLLDCGAVQADALTVDRLASLEKYSQTAVVPRASILATEVEWLKSIKADMVVSDVVPVACRAAADAGIRSVCVTNFRYLQLEYIYSNWDFIYAEYVVAAGHHHRSIVWQVQGSEMEQDDSSRRKALQIVFGLLVSMLTIFAIMLFSFSQGNNSNEGDEYVENLAIFVKLSVMGDVYVQFVRCTKVLCREGLM</sequence>
<proteinExistence type="predicted"/>
<dbReference type="FunFam" id="3.40.50.2000:FF:000142">
    <property type="entry name" value="L-arabinokinase"/>
    <property type="match status" value="1"/>
</dbReference>
<evidence type="ECO:0008006" key="4">
    <source>
        <dbReference type="Google" id="ProtNLM"/>
    </source>
</evidence>
<keyword evidence="1" id="KW-0812">Transmembrane</keyword>
<dbReference type="SUPFAM" id="SSF53756">
    <property type="entry name" value="UDP-Glycosyltransferase/glycogen phosphorylase"/>
    <property type="match status" value="1"/>
</dbReference>
<accession>A0AA38FL83</accession>
<dbReference type="PANTHER" id="PTHR38134:SF2">
    <property type="entry name" value="GALACTOKINASE"/>
    <property type="match status" value="1"/>
</dbReference>
<keyword evidence="1" id="KW-0472">Membrane</keyword>
<comment type="caution">
    <text evidence="2">The sequence shown here is derived from an EMBL/GenBank/DDBJ whole genome shotgun (WGS) entry which is preliminary data.</text>
</comment>
<evidence type="ECO:0000313" key="2">
    <source>
        <dbReference type="EMBL" id="KAH9305865.1"/>
    </source>
</evidence>
<evidence type="ECO:0000313" key="3">
    <source>
        <dbReference type="Proteomes" id="UP000824469"/>
    </source>
</evidence>
<dbReference type="AlphaFoldDB" id="A0AA38FL83"/>
<name>A0AA38FL83_TAXCH</name>
<dbReference type="EMBL" id="JAHRHJ020000008">
    <property type="protein sequence ID" value="KAH9305865.1"/>
    <property type="molecule type" value="Genomic_DNA"/>
</dbReference>
<keyword evidence="3" id="KW-1185">Reference proteome</keyword>
<organism evidence="2 3">
    <name type="scientific">Taxus chinensis</name>
    <name type="common">Chinese yew</name>
    <name type="synonym">Taxus wallichiana var. chinensis</name>
    <dbReference type="NCBI Taxonomy" id="29808"/>
    <lineage>
        <taxon>Eukaryota</taxon>
        <taxon>Viridiplantae</taxon>
        <taxon>Streptophyta</taxon>
        <taxon>Embryophyta</taxon>
        <taxon>Tracheophyta</taxon>
        <taxon>Spermatophyta</taxon>
        <taxon>Pinopsida</taxon>
        <taxon>Pinidae</taxon>
        <taxon>Conifers II</taxon>
        <taxon>Cupressales</taxon>
        <taxon>Taxaceae</taxon>
        <taxon>Taxus</taxon>
    </lineage>
</organism>
<feature type="transmembrane region" description="Helical" evidence="1">
    <location>
        <begin position="194"/>
        <end position="216"/>
    </location>
</feature>
<dbReference type="Gene3D" id="3.40.50.2000">
    <property type="entry name" value="Glycogen Phosphorylase B"/>
    <property type="match status" value="1"/>
</dbReference>
<keyword evidence="1" id="KW-1133">Transmembrane helix</keyword>
<evidence type="ECO:0000256" key="1">
    <source>
        <dbReference type="SAM" id="Phobius"/>
    </source>
</evidence>
<gene>
    <name evidence="2" type="ORF">KI387_010269</name>
</gene>
<reference evidence="2 3" key="1">
    <citation type="journal article" date="2021" name="Nat. Plants">
        <title>The Taxus genome provides insights into paclitaxel biosynthesis.</title>
        <authorList>
            <person name="Xiong X."/>
            <person name="Gou J."/>
            <person name="Liao Q."/>
            <person name="Li Y."/>
            <person name="Zhou Q."/>
            <person name="Bi G."/>
            <person name="Li C."/>
            <person name="Du R."/>
            <person name="Wang X."/>
            <person name="Sun T."/>
            <person name="Guo L."/>
            <person name="Liang H."/>
            <person name="Lu P."/>
            <person name="Wu Y."/>
            <person name="Zhang Z."/>
            <person name="Ro D.K."/>
            <person name="Shang Y."/>
            <person name="Huang S."/>
            <person name="Yan J."/>
        </authorList>
    </citation>
    <scope>NUCLEOTIDE SEQUENCE [LARGE SCALE GENOMIC DNA]</scope>
    <source>
        <strain evidence="2">Ta-2019</strain>
    </source>
</reference>
<dbReference type="Proteomes" id="UP000824469">
    <property type="component" value="Unassembled WGS sequence"/>
</dbReference>
<dbReference type="PANTHER" id="PTHR38134">
    <property type="entry name" value="SLR1395 PROTEIN"/>
    <property type="match status" value="1"/>
</dbReference>